<dbReference type="NCBIfam" id="TIGR01376">
    <property type="entry name" value="POMP_repeat"/>
    <property type="match status" value="1"/>
</dbReference>
<dbReference type="InterPro" id="IPR011050">
    <property type="entry name" value="Pectin_lyase_fold/virulence"/>
</dbReference>
<feature type="transmembrane region" description="Helical" evidence="9">
    <location>
        <begin position="1399"/>
        <end position="1418"/>
    </location>
</feature>
<evidence type="ECO:0000256" key="8">
    <source>
        <dbReference type="SAM" id="MobiDB-lite"/>
    </source>
</evidence>
<keyword evidence="6 9" id="KW-0472">Membrane</keyword>
<feature type="compositionally biased region" description="Basic and acidic residues" evidence="8">
    <location>
        <begin position="1816"/>
        <end position="1834"/>
    </location>
</feature>
<evidence type="ECO:0000256" key="6">
    <source>
        <dbReference type="ARBA" id="ARBA00023136"/>
    </source>
</evidence>
<protein>
    <submittedName>
        <fullName evidence="10">Uncharacterized protein</fullName>
    </submittedName>
</protein>
<dbReference type="Pfam" id="PF02415">
    <property type="entry name" value="Chlam_PMP"/>
    <property type="match status" value="1"/>
</dbReference>
<evidence type="ECO:0000313" key="11">
    <source>
        <dbReference type="Proteomes" id="UP000785679"/>
    </source>
</evidence>
<keyword evidence="4" id="KW-0964">Secreted</keyword>
<dbReference type="Proteomes" id="UP000785679">
    <property type="component" value="Unassembled WGS sequence"/>
</dbReference>
<evidence type="ECO:0000256" key="2">
    <source>
        <dbReference type="ARBA" id="ARBA00004442"/>
    </source>
</evidence>
<feature type="transmembrane region" description="Helical" evidence="9">
    <location>
        <begin position="1494"/>
        <end position="1515"/>
    </location>
</feature>
<evidence type="ECO:0000313" key="10">
    <source>
        <dbReference type="EMBL" id="TNV88103.1"/>
    </source>
</evidence>
<feature type="compositionally biased region" description="Polar residues" evidence="8">
    <location>
        <begin position="1749"/>
        <end position="1764"/>
    </location>
</feature>
<feature type="region of interest" description="Disordered" evidence="8">
    <location>
        <begin position="1631"/>
        <end position="1653"/>
    </location>
</feature>
<comment type="caution">
    <text evidence="10">The sequence shown here is derived from an EMBL/GenBank/DDBJ whole genome shotgun (WGS) entry which is preliminary data.</text>
</comment>
<organism evidence="10 11">
    <name type="scientific">Halteria grandinella</name>
    <dbReference type="NCBI Taxonomy" id="5974"/>
    <lineage>
        <taxon>Eukaryota</taxon>
        <taxon>Sar</taxon>
        <taxon>Alveolata</taxon>
        <taxon>Ciliophora</taxon>
        <taxon>Intramacronucleata</taxon>
        <taxon>Spirotrichea</taxon>
        <taxon>Stichotrichia</taxon>
        <taxon>Sporadotrichida</taxon>
        <taxon>Halteriidae</taxon>
        <taxon>Halteria</taxon>
    </lineage>
</organism>
<keyword evidence="11" id="KW-1185">Reference proteome</keyword>
<accession>A0A8J8P6G7</accession>
<dbReference type="SUPFAM" id="SSF51126">
    <property type="entry name" value="Pectin lyase-like"/>
    <property type="match status" value="3"/>
</dbReference>
<evidence type="ECO:0000256" key="1">
    <source>
        <dbReference type="ARBA" id="ARBA00004196"/>
    </source>
</evidence>
<reference evidence="10" key="1">
    <citation type="submission" date="2019-06" db="EMBL/GenBank/DDBJ databases">
        <authorList>
            <person name="Zheng W."/>
        </authorList>
    </citation>
    <scope>NUCLEOTIDE SEQUENCE</scope>
    <source>
        <strain evidence="10">QDHG01</strain>
    </source>
</reference>
<comment type="subcellular location">
    <subcellularLocation>
        <location evidence="1">Cell envelope</location>
    </subcellularLocation>
    <subcellularLocation>
        <location evidence="2">Cell outer membrane</location>
    </subcellularLocation>
    <subcellularLocation>
        <location evidence="3">Secreted</location>
    </subcellularLocation>
</comment>
<feature type="region of interest" description="Disordered" evidence="8">
    <location>
        <begin position="1732"/>
        <end position="1834"/>
    </location>
</feature>
<feature type="transmembrane region" description="Helical" evidence="9">
    <location>
        <begin position="1424"/>
        <end position="1443"/>
    </location>
</feature>
<dbReference type="GO" id="GO:0005576">
    <property type="term" value="C:extracellular region"/>
    <property type="evidence" value="ECO:0007669"/>
    <property type="project" value="UniProtKB-SubCell"/>
</dbReference>
<feature type="transmembrane region" description="Helical" evidence="9">
    <location>
        <begin position="1114"/>
        <end position="1134"/>
    </location>
</feature>
<feature type="compositionally biased region" description="Polar residues" evidence="8">
    <location>
        <begin position="1732"/>
        <end position="1741"/>
    </location>
</feature>
<dbReference type="OrthoDB" id="10035969at2759"/>
<name>A0A8J8P6G7_HALGN</name>
<proteinExistence type="predicted"/>
<keyword evidence="5" id="KW-0732">Signal</keyword>
<feature type="compositionally biased region" description="Basic and acidic residues" evidence="8">
    <location>
        <begin position="1767"/>
        <end position="1802"/>
    </location>
</feature>
<feature type="transmembrane region" description="Helical" evidence="9">
    <location>
        <begin position="1212"/>
        <end position="1239"/>
    </location>
</feature>
<sequence length="1834" mass="206138">MFNPYTIQRYPNWNPQNFEVTPQGTSYQTMIHGAGSIIFNIHNGTNQYSSITLQSVQFSKLYHRPQVQYFQQIRLPCIMSTIVKTTDLSNLVPVVTIKNVTLKESTNEQSYGFFELQASSLNITNFSGSNIGKWNMTRDEAMFEGWDQQMRLKKYTAEALFKLRMFRYVDNSTVKFSKVYVENSRFSGIDARLGSLPLFQVEMFKDIGDTGNAELYIMGVTLEDSKRGDTADVSESSIFLFTNQMQSNVSITISELTIQNTESIYGIFKSNALVNSITIQNSVFIRSPVGLYSFLLYLPSQPADSLSFTNCTFKDTRLSKPLQQDLLRLYQTDTSAFEHASMIRVIKTKALSFDNCQIQDLHQAANAAFIEISQQSEVTINNSIFKDISASRAGAIILSVQSTATIIYSQFLRISAFETGVIQVGDRSQIIVTKCFFEDNAGVINGVFKISGQSQFYFQDVTFAKNKAHIKNSVGQISQMSIYSSFINVVFIQNQAWLDLESDLETLGTAIEVLVSDALIDFQNCTFEDNQAFSGTPNLLLNEAQNIKIVGSLFRNTYDHIESSQNNGGFISIVSNTVIRVLKTKFLRGRAIQGGAIFSQGPAEIYFIDSQFTENTATQSGGAIYADSFSVLKLNESVVLRGNQAGKLGDGVYAKNALDGQIIFQDIQMSSDLASNYLYVERLLSVKISSCQFQNNQGYRHKESLKAGGLHIKDAFSIDIRQSIFENLWSKSQLGGGAIALEKSDQSGTAIIINSTFKNCSARTNGGAISLNSYPMTELRELSVTNNKAARGGGIYFAGKASYQCVLNIDTSSFQGNRADIEGGAIKWKYFEPYLRNVAFSNNSAKIYGDNIASVAKNLVMIEPNQMLQQSFLNESSNRNFTVSSGGSVDVYFALVDKNGIFVRTDNSSQLIAIPMQMEKGSQFQSVIETSTTVTAVNGYYYFQKLTLVSQPNSSQKIMFETAGIDLSIPGLTQFGGLSPINQINISISVEPCKLGEELIQNGRCKACGEGYYLLISPTEPTQCLKCQELVSQCPGGSELYPLAGYWRSSNSTDEFLQCINTAACLSKDDRYNNSQGQCASEYQGILCANCKQGFSKTYASNECLKCPSQINNILLIVGTLILLILIVIILVRSNLSTTSVKEKNYLPVFFRILLNHIQFLTLIASFDLDWPSQLLSFYSSLVPVSEASTQLASIDCLLQGSNLFSTHRLHYIRAIFLAILPIAIAAFAIFVWQGIFLFTLKRKSVAFSLEQPQDTTGHESMDQEVQSQIESEAITQENRSVSIIQIDGGEQGKVISTIIVILFLMHPSITREMFSLFNCKNIEGISRLYSDLETVCYQGDHFNLTLWVAGPSFLLYSIGIPTFGFLALTKFRDSLSNQAVKQRFGFLYNGYREGFASYWEIVAIYCKVIIIFIQIFLLQSGKITQALVTLIFLVLKVGFLKYIQPYSKQYLNKLEIISTMSSAISVYFSIFFISGRSKASTSQTVISEQSSLLMFMIIVLSQCLFFIYWIYSFITEFRITIRKKYPRLYTTFFLCCKKEQYLIEREIDRFNEKLAPFTTKVSELQKYIDSAFDMYQKNMIPNEDKKLREYIIKFVKLKELIERDQKFRGENVPSYLDIDSLLKKKKTIRVGSSQTPKPEFEQSNHRGKGSTNLSASLIRGLSGIQGISIEEEEGSFSSSQSELEIATDFRNSSLAISDTSLSQVAVNRRQHRKKKNSQMKMAAIQRLNDQNKTPIPQRTRSILKKSKAGSSFVSYDDNNTPQYVGSHEEKQTLGEEEEKEFKILWREEDKRDMDQKHDEKQQKKKKSKVAKNKKEKSLEDSDLYDKELGMALA</sequence>
<gene>
    <name evidence="10" type="ORF">FGO68_gene7380</name>
</gene>
<evidence type="ECO:0000256" key="5">
    <source>
        <dbReference type="ARBA" id="ARBA00022729"/>
    </source>
</evidence>
<keyword evidence="7" id="KW-0998">Cell outer membrane</keyword>
<dbReference type="EMBL" id="RRYP01000073">
    <property type="protein sequence ID" value="TNV88103.1"/>
    <property type="molecule type" value="Genomic_DNA"/>
</dbReference>
<feature type="compositionally biased region" description="Basic residues" evidence="8">
    <location>
        <begin position="1803"/>
        <end position="1815"/>
    </location>
</feature>
<feature type="transmembrane region" description="Helical" evidence="9">
    <location>
        <begin position="1345"/>
        <end position="1369"/>
    </location>
</feature>
<evidence type="ECO:0000256" key="9">
    <source>
        <dbReference type="SAM" id="Phobius"/>
    </source>
</evidence>
<keyword evidence="9" id="KW-0812">Transmembrane</keyword>
<evidence type="ECO:0000256" key="4">
    <source>
        <dbReference type="ARBA" id="ARBA00022525"/>
    </source>
</evidence>
<dbReference type="PANTHER" id="PTHR11319:SF35">
    <property type="entry name" value="OUTER MEMBRANE PROTEIN PMPC-RELATED"/>
    <property type="match status" value="1"/>
</dbReference>
<evidence type="ECO:0000256" key="7">
    <source>
        <dbReference type="ARBA" id="ARBA00023237"/>
    </source>
</evidence>
<dbReference type="InterPro" id="IPR003368">
    <property type="entry name" value="POMP_repeat"/>
</dbReference>
<evidence type="ECO:0000256" key="3">
    <source>
        <dbReference type="ARBA" id="ARBA00004613"/>
    </source>
</evidence>
<dbReference type="PANTHER" id="PTHR11319">
    <property type="entry name" value="G PROTEIN-COUPLED RECEPTOR-RELATED"/>
    <property type="match status" value="1"/>
</dbReference>
<keyword evidence="9" id="KW-1133">Transmembrane helix</keyword>
<feature type="transmembrane region" description="Helical" evidence="9">
    <location>
        <begin position="1455"/>
        <end position="1474"/>
    </location>
</feature>